<sequence length="397" mass="45145">MKNKWSHNLKGNIRVEIIGQESSAFINSCLASGIQIWDIQPLENERVLASLSVVDFQNVRKLLKEKKLKIRIKEKNGTPFLLRKIWKRNGFLIGMISFIVILFLLSNMIWNINVTGANPKTEYQLKKAAVELGITKGKLIFLLPNVREIQRQLTEKMENVTWIGVTRHGTTYRFEVVQKEIPKEKPITGPSHLVATKKALIHSMFVEKGQPVIAVNDYVQKGSLLVSGFIGKEKKTKLVSAKGKVYGEVWYETKVSVPLSTSFQTYTGKYKNRHYLSLFGLDIPVYGFSEGEFKTKTEIINETPLYLAKWKTPFSYLKKEIRETDGVKRSYTKKEAIAVGKKMAKKELLKKIPADAKINGEKVLLQNESNGKVTLTMLYQVIENIASVQPIPIQQGE</sequence>
<dbReference type="PIRSF" id="PIRSF029895">
    <property type="entry name" value="SpoIV"/>
    <property type="match status" value="1"/>
</dbReference>
<protein>
    <recommendedName>
        <fullName evidence="4">Sporulation protein YqfD</fullName>
    </recommendedName>
</protein>
<proteinExistence type="predicted"/>
<feature type="transmembrane region" description="Helical" evidence="1">
    <location>
        <begin position="90"/>
        <end position="110"/>
    </location>
</feature>
<dbReference type="InterPro" id="IPR010690">
    <property type="entry name" value="YqfD"/>
</dbReference>
<evidence type="ECO:0000313" key="3">
    <source>
        <dbReference type="Proteomes" id="UP001258181"/>
    </source>
</evidence>
<dbReference type="EMBL" id="JAVDWA010000002">
    <property type="protein sequence ID" value="MDR7072792.1"/>
    <property type="molecule type" value="Genomic_DNA"/>
</dbReference>
<keyword evidence="3" id="KW-1185">Reference proteome</keyword>
<dbReference type="RefSeq" id="WP_310258078.1">
    <property type="nucleotide sequence ID" value="NZ_JAVDWA010000002.1"/>
</dbReference>
<organism evidence="2 3">
    <name type="scientific">Fictibacillus barbaricus</name>
    <dbReference type="NCBI Taxonomy" id="182136"/>
    <lineage>
        <taxon>Bacteria</taxon>
        <taxon>Bacillati</taxon>
        <taxon>Bacillota</taxon>
        <taxon>Bacilli</taxon>
        <taxon>Bacillales</taxon>
        <taxon>Fictibacillaceae</taxon>
        <taxon>Fictibacillus</taxon>
    </lineage>
</organism>
<keyword evidence="1" id="KW-0812">Transmembrane</keyword>
<name>A0ABU1U003_9BACL</name>
<dbReference type="Pfam" id="PF06898">
    <property type="entry name" value="YqfD"/>
    <property type="match status" value="1"/>
</dbReference>
<gene>
    <name evidence="2" type="ORF">J2X07_001769</name>
</gene>
<keyword evidence="1" id="KW-0472">Membrane</keyword>
<comment type="caution">
    <text evidence="2">The sequence shown here is derived from an EMBL/GenBank/DDBJ whole genome shotgun (WGS) entry which is preliminary data.</text>
</comment>
<accession>A0ABU1U003</accession>
<dbReference type="NCBIfam" id="TIGR02876">
    <property type="entry name" value="spore_yqfD"/>
    <property type="match status" value="1"/>
</dbReference>
<dbReference type="Proteomes" id="UP001258181">
    <property type="component" value="Unassembled WGS sequence"/>
</dbReference>
<evidence type="ECO:0000256" key="1">
    <source>
        <dbReference type="SAM" id="Phobius"/>
    </source>
</evidence>
<evidence type="ECO:0000313" key="2">
    <source>
        <dbReference type="EMBL" id="MDR7072792.1"/>
    </source>
</evidence>
<reference evidence="2 3" key="1">
    <citation type="submission" date="2023-07" db="EMBL/GenBank/DDBJ databases">
        <title>Sorghum-associated microbial communities from plants grown in Nebraska, USA.</title>
        <authorList>
            <person name="Schachtman D."/>
        </authorList>
    </citation>
    <scope>NUCLEOTIDE SEQUENCE [LARGE SCALE GENOMIC DNA]</scope>
    <source>
        <strain evidence="2 3">BE211</strain>
    </source>
</reference>
<evidence type="ECO:0008006" key="4">
    <source>
        <dbReference type="Google" id="ProtNLM"/>
    </source>
</evidence>
<keyword evidence="1" id="KW-1133">Transmembrane helix</keyword>